<dbReference type="GO" id="GO:0004869">
    <property type="term" value="F:cysteine-type endopeptidase inhibitor activity"/>
    <property type="evidence" value="ECO:0007669"/>
    <property type="project" value="UniProtKB-KW"/>
</dbReference>
<evidence type="ECO:0000259" key="4">
    <source>
        <dbReference type="SMART" id="SM00043"/>
    </source>
</evidence>
<keyword evidence="6" id="KW-1185">Reference proteome</keyword>
<name>A0AAV6Y0Z4_9LAMI</name>
<dbReference type="InterPro" id="IPR027214">
    <property type="entry name" value="Cystatin"/>
</dbReference>
<dbReference type="InterPro" id="IPR018073">
    <property type="entry name" value="Prot_inh_cystat_CS"/>
</dbReference>
<keyword evidence="1 3" id="KW-0646">Protease inhibitor</keyword>
<evidence type="ECO:0000256" key="3">
    <source>
        <dbReference type="RuleBase" id="RU362130"/>
    </source>
</evidence>
<dbReference type="Pfam" id="PF16845">
    <property type="entry name" value="SQAPI"/>
    <property type="match status" value="1"/>
</dbReference>
<comment type="caution">
    <text evidence="5">The sequence shown here is derived from an EMBL/GenBank/DDBJ whole genome shotgun (WGS) entry which is preliminary data.</text>
</comment>
<dbReference type="Proteomes" id="UP000826271">
    <property type="component" value="Unassembled WGS sequence"/>
</dbReference>
<feature type="domain" description="Cystatin" evidence="4">
    <location>
        <begin position="23"/>
        <end position="113"/>
    </location>
</feature>
<comment type="similarity">
    <text evidence="3">Belongs to the cystatin family. Phytocystatin subfamily.</text>
</comment>
<dbReference type="PANTHER" id="PTHR11413:SF116">
    <property type="entry name" value="MULTICYSTATIN"/>
    <property type="match status" value="1"/>
</dbReference>
<dbReference type="InterPro" id="IPR000010">
    <property type="entry name" value="Cystatin_dom"/>
</dbReference>
<proteinExistence type="inferred from homology"/>
<evidence type="ECO:0000313" key="5">
    <source>
        <dbReference type="EMBL" id="KAG8388896.1"/>
    </source>
</evidence>
<protein>
    <recommendedName>
        <fullName evidence="3">Cysteine proteinase inhibitor</fullName>
    </recommendedName>
</protein>
<dbReference type="Gene3D" id="3.10.450.10">
    <property type="match status" value="1"/>
</dbReference>
<organism evidence="5 6">
    <name type="scientific">Buddleja alternifolia</name>
    <dbReference type="NCBI Taxonomy" id="168488"/>
    <lineage>
        <taxon>Eukaryota</taxon>
        <taxon>Viridiplantae</taxon>
        <taxon>Streptophyta</taxon>
        <taxon>Embryophyta</taxon>
        <taxon>Tracheophyta</taxon>
        <taxon>Spermatophyta</taxon>
        <taxon>Magnoliopsida</taxon>
        <taxon>eudicotyledons</taxon>
        <taxon>Gunneridae</taxon>
        <taxon>Pentapetalae</taxon>
        <taxon>asterids</taxon>
        <taxon>lamiids</taxon>
        <taxon>Lamiales</taxon>
        <taxon>Scrophulariaceae</taxon>
        <taxon>Buddlejeae</taxon>
        <taxon>Buddleja</taxon>
    </lineage>
</organism>
<evidence type="ECO:0000256" key="1">
    <source>
        <dbReference type="ARBA" id="ARBA00022690"/>
    </source>
</evidence>
<dbReference type="PROSITE" id="PS00287">
    <property type="entry name" value="CYSTATIN"/>
    <property type="match status" value="1"/>
</dbReference>
<dbReference type="PANTHER" id="PTHR11413">
    <property type="entry name" value="CYSTATIN FAMILY MEMBER"/>
    <property type="match status" value="1"/>
</dbReference>
<dbReference type="AlphaFoldDB" id="A0AAV6Y0Z4"/>
<gene>
    <name evidence="5" type="ORF">BUALT_Bualt02G0173000</name>
</gene>
<dbReference type="SUPFAM" id="SSF54403">
    <property type="entry name" value="Cystatin/monellin"/>
    <property type="match status" value="1"/>
</dbReference>
<dbReference type="CDD" id="cd00042">
    <property type="entry name" value="CY"/>
    <property type="match status" value="1"/>
</dbReference>
<accession>A0AAV6Y0Z4</accession>
<keyword evidence="2 3" id="KW-0789">Thiol protease inhibitor</keyword>
<dbReference type="EMBL" id="WHWC01000002">
    <property type="protein sequence ID" value="KAG8388896.1"/>
    <property type="molecule type" value="Genomic_DNA"/>
</dbReference>
<sequence length="117" mass="12885">MATQVVSPIDGVKHGDNSPIGGMNSGGITPIPDAKHNPHIIDLARWAVDEYNKEHKTSLKFVKVDYAAQQVVSGMMYYITLEAANGGLMGVYEAKVWEQAWISSRKLVEFKQILPNA</sequence>
<dbReference type="InterPro" id="IPR046350">
    <property type="entry name" value="Cystatin_sf"/>
</dbReference>
<evidence type="ECO:0000256" key="2">
    <source>
        <dbReference type="ARBA" id="ARBA00022704"/>
    </source>
</evidence>
<reference evidence="5" key="1">
    <citation type="submission" date="2019-10" db="EMBL/GenBank/DDBJ databases">
        <authorList>
            <person name="Zhang R."/>
            <person name="Pan Y."/>
            <person name="Wang J."/>
            <person name="Ma R."/>
            <person name="Yu S."/>
        </authorList>
    </citation>
    <scope>NUCLEOTIDE SEQUENCE</scope>
    <source>
        <strain evidence="5">LA-IB0</strain>
        <tissue evidence="5">Leaf</tissue>
    </source>
</reference>
<evidence type="ECO:0000313" key="6">
    <source>
        <dbReference type="Proteomes" id="UP000826271"/>
    </source>
</evidence>
<dbReference type="SMART" id="SM00043">
    <property type="entry name" value="CY"/>
    <property type="match status" value="1"/>
</dbReference>